<keyword evidence="2" id="KW-1185">Reference proteome</keyword>
<accession>K1X9B5</accession>
<dbReference type="AlphaFoldDB" id="K1X9B5"/>
<dbReference type="RefSeq" id="XP_007288638.1">
    <property type="nucleotide sequence ID" value="XM_007288576.1"/>
</dbReference>
<dbReference type="GeneID" id="18756684"/>
<proteinExistence type="predicted"/>
<gene>
    <name evidence="1" type="ORF">MBM_00749</name>
</gene>
<name>K1X9B5_MARBU</name>
<dbReference type="InParanoid" id="K1X9B5"/>
<dbReference type="InterPro" id="IPR009003">
    <property type="entry name" value="Peptidase_S1_PA"/>
</dbReference>
<dbReference type="EMBL" id="JH921428">
    <property type="protein sequence ID" value="EKD21636.1"/>
    <property type="molecule type" value="Genomic_DNA"/>
</dbReference>
<evidence type="ECO:0000313" key="2">
    <source>
        <dbReference type="Proteomes" id="UP000006753"/>
    </source>
</evidence>
<evidence type="ECO:0000313" key="1">
    <source>
        <dbReference type="EMBL" id="EKD21636.1"/>
    </source>
</evidence>
<dbReference type="Proteomes" id="UP000006753">
    <property type="component" value="Unassembled WGS sequence"/>
</dbReference>
<organism evidence="1 2">
    <name type="scientific">Marssonina brunnea f. sp. multigermtubi (strain MB_m1)</name>
    <name type="common">Marssonina leaf spot fungus</name>
    <dbReference type="NCBI Taxonomy" id="1072389"/>
    <lineage>
        <taxon>Eukaryota</taxon>
        <taxon>Fungi</taxon>
        <taxon>Dikarya</taxon>
        <taxon>Ascomycota</taxon>
        <taxon>Pezizomycotina</taxon>
        <taxon>Leotiomycetes</taxon>
        <taxon>Helotiales</taxon>
        <taxon>Drepanopezizaceae</taxon>
        <taxon>Drepanopeziza</taxon>
    </lineage>
</organism>
<protein>
    <submittedName>
        <fullName evidence="1">Uncharacterized protein</fullName>
    </submittedName>
</protein>
<sequence>MSGRRARTVPQSPLSREMDWALFEVFKPYETALSNQAELLSGWPPTSDELRLCQGASPVPGAFVKSSGRTSGYQLGQISTTRSAAYHESSYVTEEWGVIKRPETPIHDWIEGGIGVEGDSGGLIVDEETHEVYGMLWGRVGGAALTVTLFTPIREILQDIIDTTGHVVEFVARQVMHTSMDTVAAIPVPDLTSLPIDALLEHDRQHSTGHSTPTVNSYGVYCRLLEIYEQPGLCQFLSKLHRPKLIKAIITRLGFPPRKCLRRIISSS</sequence>
<dbReference type="KEGG" id="mbe:MBM_00749"/>
<reference evidence="1 2" key="1">
    <citation type="journal article" date="2012" name="BMC Genomics">
        <title>Sequencing the genome of Marssonina brunnea reveals fungus-poplar co-evolution.</title>
        <authorList>
            <person name="Zhu S."/>
            <person name="Cao Y.-Z."/>
            <person name="Jiang C."/>
            <person name="Tan B.-Y."/>
            <person name="Wang Z."/>
            <person name="Feng S."/>
            <person name="Zhang L."/>
            <person name="Su X.-H."/>
            <person name="Brejova B."/>
            <person name="Vinar T."/>
            <person name="Xu M."/>
            <person name="Wang M.-X."/>
            <person name="Zhang S.-G."/>
            <person name="Huang M.-R."/>
            <person name="Wu R."/>
            <person name="Zhou Y."/>
        </authorList>
    </citation>
    <scope>NUCLEOTIDE SEQUENCE [LARGE SCALE GENOMIC DNA]</scope>
    <source>
        <strain evidence="1 2">MB_m1</strain>
    </source>
</reference>
<dbReference type="eggNOG" id="ENOG502RA84">
    <property type="taxonomic scope" value="Eukaryota"/>
</dbReference>
<dbReference type="OrthoDB" id="5242988at2759"/>
<dbReference type="SUPFAM" id="SSF50494">
    <property type="entry name" value="Trypsin-like serine proteases"/>
    <property type="match status" value="1"/>
</dbReference>
<dbReference type="HOGENOM" id="CLU_1038567_0_0_1"/>